<dbReference type="InterPro" id="IPR011706">
    <property type="entry name" value="Cu-oxidase_C"/>
</dbReference>
<feature type="domain" description="Plastocyanin-like" evidence="9">
    <location>
        <begin position="408"/>
        <end position="508"/>
    </location>
</feature>
<keyword evidence="7" id="KW-0325">Glycoprotein</keyword>
<keyword evidence="2" id="KW-0408">Iron</keyword>
<evidence type="ECO:0000256" key="2">
    <source>
        <dbReference type="ARBA" id="ARBA00022496"/>
    </source>
</evidence>
<evidence type="ECO:0000256" key="7">
    <source>
        <dbReference type="ARBA" id="ARBA00023180"/>
    </source>
</evidence>
<dbReference type="GeneID" id="80885773"/>
<feature type="signal peptide" evidence="8">
    <location>
        <begin position="1"/>
        <end position="23"/>
    </location>
</feature>
<keyword evidence="5" id="KW-0560">Oxidoreductase</keyword>
<dbReference type="Pfam" id="PF00394">
    <property type="entry name" value="Cu-oxidase"/>
    <property type="match status" value="1"/>
</dbReference>
<dbReference type="SUPFAM" id="SSF49503">
    <property type="entry name" value="Cupredoxins"/>
    <property type="match status" value="3"/>
</dbReference>
<proteinExistence type="inferred from homology"/>
<evidence type="ECO:0000256" key="5">
    <source>
        <dbReference type="ARBA" id="ARBA00023002"/>
    </source>
</evidence>
<organism evidence="12 13">
    <name type="scientific">Lipomyces tetrasporus</name>
    <dbReference type="NCBI Taxonomy" id="54092"/>
    <lineage>
        <taxon>Eukaryota</taxon>
        <taxon>Fungi</taxon>
        <taxon>Dikarya</taxon>
        <taxon>Ascomycota</taxon>
        <taxon>Saccharomycotina</taxon>
        <taxon>Lipomycetes</taxon>
        <taxon>Lipomycetales</taxon>
        <taxon>Lipomycetaceae</taxon>
        <taxon>Lipomyces</taxon>
    </lineage>
</organism>
<dbReference type="PROSITE" id="PS00080">
    <property type="entry name" value="MULTICOPPER_OXIDASE2"/>
    <property type="match status" value="1"/>
</dbReference>
<dbReference type="InterPro" id="IPR033138">
    <property type="entry name" value="Cu_oxidase_CS"/>
</dbReference>
<keyword evidence="2" id="KW-0410">Iron transport</keyword>
<feature type="chain" id="PRO_5042101285" evidence="8">
    <location>
        <begin position="24"/>
        <end position="757"/>
    </location>
</feature>
<accession>A0AAD7QKX1</accession>
<dbReference type="CDD" id="cd13850">
    <property type="entry name" value="CuRO_1_Abr2_like"/>
    <property type="match status" value="1"/>
</dbReference>
<comment type="similarity">
    <text evidence="1">Belongs to the multicopper oxidase family.</text>
</comment>
<feature type="domain" description="Plastocyanin-like" evidence="11">
    <location>
        <begin position="33"/>
        <end position="146"/>
    </location>
</feature>
<dbReference type="RefSeq" id="XP_056040610.1">
    <property type="nucleotide sequence ID" value="XM_056190607.1"/>
</dbReference>
<dbReference type="GO" id="GO:0016491">
    <property type="term" value="F:oxidoreductase activity"/>
    <property type="evidence" value="ECO:0007669"/>
    <property type="project" value="UniProtKB-KW"/>
</dbReference>
<dbReference type="InterPro" id="IPR011707">
    <property type="entry name" value="Cu-oxidase-like_N"/>
</dbReference>
<keyword evidence="2" id="KW-0406">Ion transport</keyword>
<dbReference type="Pfam" id="PF07731">
    <property type="entry name" value="Cu-oxidase_2"/>
    <property type="match status" value="1"/>
</dbReference>
<comment type="caution">
    <text evidence="12">The sequence shown here is derived from an EMBL/GenBank/DDBJ whole genome shotgun (WGS) entry which is preliminary data.</text>
</comment>
<evidence type="ECO:0000256" key="3">
    <source>
        <dbReference type="ARBA" id="ARBA00022723"/>
    </source>
</evidence>
<dbReference type="AlphaFoldDB" id="A0AAD7QKX1"/>
<dbReference type="PANTHER" id="PTHR11709:SF488">
    <property type="entry name" value="LACCASE-RELATED"/>
    <property type="match status" value="1"/>
</dbReference>
<dbReference type="GO" id="GO:0005507">
    <property type="term" value="F:copper ion binding"/>
    <property type="evidence" value="ECO:0007669"/>
    <property type="project" value="InterPro"/>
</dbReference>
<evidence type="ECO:0000256" key="1">
    <source>
        <dbReference type="ARBA" id="ARBA00010609"/>
    </source>
</evidence>
<dbReference type="InterPro" id="IPR045087">
    <property type="entry name" value="Cu-oxidase_fam"/>
</dbReference>
<dbReference type="InterPro" id="IPR001117">
    <property type="entry name" value="Cu-oxidase_2nd"/>
</dbReference>
<evidence type="ECO:0000259" key="11">
    <source>
        <dbReference type="Pfam" id="PF07732"/>
    </source>
</evidence>
<dbReference type="EMBL" id="JARPMG010000012">
    <property type="protein sequence ID" value="KAJ8097160.1"/>
    <property type="molecule type" value="Genomic_DNA"/>
</dbReference>
<dbReference type="PANTHER" id="PTHR11709">
    <property type="entry name" value="MULTI-COPPER OXIDASE"/>
    <property type="match status" value="1"/>
</dbReference>
<keyword evidence="13" id="KW-1185">Reference proteome</keyword>
<dbReference type="Pfam" id="PF07732">
    <property type="entry name" value="Cu-oxidase_3"/>
    <property type="match status" value="1"/>
</dbReference>
<name>A0AAD7QKX1_9ASCO</name>
<keyword evidence="6" id="KW-0186">Copper</keyword>
<dbReference type="Proteomes" id="UP001217417">
    <property type="component" value="Unassembled WGS sequence"/>
</dbReference>
<gene>
    <name evidence="12" type="ORF">POJ06DRAFT_297557</name>
</gene>
<evidence type="ECO:0000313" key="12">
    <source>
        <dbReference type="EMBL" id="KAJ8097160.1"/>
    </source>
</evidence>
<keyword evidence="3" id="KW-0479">Metal-binding</keyword>
<protein>
    <submittedName>
        <fullName evidence="12">Multicopper oxidase-domain-containing protein</fullName>
    </submittedName>
</protein>
<dbReference type="Gene3D" id="2.60.40.420">
    <property type="entry name" value="Cupredoxins - blue copper proteins"/>
    <property type="match status" value="4"/>
</dbReference>
<evidence type="ECO:0000256" key="6">
    <source>
        <dbReference type="ARBA" id="ARBA00023008"/>
    </source>
</evidence>
<evidence type="ECO:0000313" key="13">
    <source>
        <dbReference type="Proteomes" id="UP001217417"/>
    </source>
</evidence>
<keyword evidence="4 8" id="KW-0732">Signal</keyword>
<evidence type="ECO:0000259" key="10">
    <source>
        <dbReference type="Pfam" id="PF07731"/>
    </source>
</evidence>
<dbReference type="InterPro" id="IPR002355">
    <property type="entry name" value="Cu_oxidase_Cu_BS"/>
</dbReference>
<evidence type="ECO:0000256" key="8">
    <source>
        <dbReference type="SAM" id="SignalP"/>
    </source>
</evidence>
<dbReference type="InterPro" id="IPR008972">
    <property type="entry name" value="Cupredoxin"/>
</dbReference>
<dbReference type="PROSITE" id="PS00079">
    <property type="entry name" value="MULTICOPPER_OXIDASE1"/>
    <property type="match status" value="1"/>
</dbReference>
<sequence length="757" mass="82424">MFNCIDPLSLVLILCFAIRNSDAALRSYNLTIHSEHRAPDGVSREVYLINNQLPGPLIEAEEGDDLEVFVQNDLEVETAIHWHGILQQGTPHMDGVPGVTQFPIPPGDNFTYRFSLKNEYGFYWYHSHVRAYYSDSVRGSLMVHPSPSRLRPFDSLAGSSTELAKLLQAERNAAPILLTDWYHQISDAVFSQYLKSGIFPSCVNSLLANGYGRVQCLPDYILQAGTGLGIVAASSANNEASQSTTTVTGSMSTDSTILSVSADSMPMDMSTDSMPMDMSSESMPMDMSTSSISMDMSPGPMSTMDMSTYSMSMDMPGMFKRMNTEGMTMATMSSNHMMPSPSTVTASVESIATTVSEMAMSVSSMSSMSSMSTMSDMTLNARGCTPPMMYRSGFNISSLPTETCTNTSSSLLTIPADPSRGWLALNLVNAGSVSRLSVSLDAHSMFVYAADGLFVDLQEVKVLHISLGQRYSVMIKLDQTPRDYLFRFASYPSGDMQQVVEDQAILSYNVTSVNMTSSDFISSAGVFDDPANVWMLVNGSEILGSYELDEQSLAPFEGHLPLAHPRIWVVDGYPYSEAYVPIIYGNASDGWNANTTLHMPFNSTIDLIMNIASDSMDTMGHPMHLHGHKFWVLGSGSGTFPYERVADAPQSMINLKNPPYRDTVDLPPSGWAAIRYVTDNPGAWLFHCHMQWHLMSGMALVLVEGDDQLPSLVGTPMNATGSSSPITSASTPASSTAVLFFSSSKCPLKGTISELVC</sequence>
<keyword evidence="2" id="KW-0813">Transport</keyword>
<evidence type="ECO:0000256" key="4">
    <source>
        <dbReference type="ARBA" id="ARBA00022729"/>
    </source>
</evidence>
<evidence type="ECO:0000259" key="9">
    <source>
        <dbReference type="Pfam" id="PF00394"/>
    </source>
</evidence>
<feature type="domain" description="Plastocyanin-like" evidence="10">
    <location>
        <begin position="592"/>
        <end position="707"/>
    </location>
</feature>
<dbReference type="GO" id="GO:0006826">
    <property type="term" value="P:iron ion transport"/>
    <property type="evidence" value="ECO:0007669"/>
    <property type="project" value="UniProtKB-KW"/>
</dbReference>
<reference evidence="12" key="1">
    <citation type="submission" date="2023-03" db="EMBL/GenBank/DDBJ databases">
        <title>Near-Complete genome sequence of Lipomyces tetrasporous NRRL Y-64009, an oleaginous yeast capable of growing on lignocellulosic hydrolysates.</title>
        <authorList>
            <consortium name="Lawrence Berkeley National Laboratory"/>
            <person name="Jagtap S.S."/>
            <person name="Liu J.-J."/>
            <person name="Walukiewicz H.E."/>
            <person name="Pangilinan J."/>
            <person name="Lipzen A."/>
            <person name="Ahrendt S."/>
            <person name="Koriabine M."/>
            <person name="Cobaugh K."/>
            <person name="Salamov A."/>
            <person name="Yoshinaga Y."/>
            <person name="Ng V."/>
            <person name="Daum C."/>
            <person name="Grigoriev I.V."/>
            <person name="Slininger P.J."/>
            <person name="Dien B.S."/>
            <person name="Jin Y.-S."/>
            <person name="Rao C.V."/>
        </authorList>
    </citation>
    <scope>NUCLEOTIDE SEQUENCE</scope>
    <source>
        <strain evidence="12">NRRL Y-64009</strain>
    </source>
</reference>